<dbReference type="Pfam" id="PF05934">
    <property type="entry name" value="MCLC"/>
    <property type="match status" value="1"/>
</dbReference>
<dbReference type="EMBL" id="BPLR01018326">
    <property type="protein sequence ID" value="GIY98693.1"/>
    <property type="molecule type" value="Genomic_DNA"/>
</dbReference>
<keyword evidence="5 7" id="KW-1133">Transmembrane helix</keyword>
<keyword evidence="8" id="KW-0732">Signal</keyword>
<dbReference type="Proteomes" id="UP001054945">
    <property type="component" value="Unassembled WGS sequence"/>
</dbReference>
<evidence type="ECO:0000256" key="8">
    <source>
        <dbReference type="SAM" id="SignalP"/>
    </source>
</evidence>
<evidence type="ECO:0000256" key="6">
    <source>
        <dbReference type="ARBA" id="ARBA00023136"/>
    </source>
</evidence>
<feature type="transmembrane region" description="Helical" evidence="7">
    <location>
        <begin position="275"/>
        <end position="293"/>
    </location>
</feature>
<evidence type="ECO:0000256" key="7">
    <source>
        <dbReference type="SAM" id="Phobius"/>
    </source>
</evidence>
<dbReference type="GO" id="GO:0005254">
    <property type="term" value="F:chloride channel activity"/>
    <property type="evidence" value="ECO:0007669"/>
    <property type="project" value="TreeGrafter"/>
</dbReference>
<sequence>MFPRNTFSFIFLSCFLLPLSLSYLRDENINNLNTEKREKVKQSAEFDSRQEIAENYLNSLAEIKDGWIDPYDMIGQVELKAESKLKPEKDNSDSPEFVNARKESNVIFNEQIMPDLEKVIVPPGKNIVQNTGINSIQYSGPLDLDIDERPIFSDIKGAEIREKPYTTDDKLVNVNKETFGSFSKRPPQISILDSIYLARWMKKLVMKVEQSDLVPSGINFPLDTVGLNNLKELAAAKSIEISELDDLICSMIDQSTVTTEEKFDWSMYTDFAKDFMWPVVVAMSVAVCAYVIYQGFLYRPAFTIMICIVGVSIFWHWMHLYQQRQAFKHAELSSMNIPTECRKNDFGLIEHFQEYIRSFFTSNECAKYYEALMVDPVWEVSFTMAASEAVAAMLFQPLSAASRAVNLALKQLFEGLSIFVIIPVMIFIFLLLIMLCNYRVKLPFFMGALEPHTPPAGSRVEEVKPSKALKIIRDTLCKLLPGSSSEAQGNLPRRSRNQRCIQRCSGQSGAHCEFRSLGSSYRHGNCFPCEACNVIEPAISEEDISIIDSEEDGESDDSRGFQSTHHCCSYCFPEDDMPNMHVDCRVCEDRMNAQNAGNSVQLSSRSSELETGDNEAATNMISDTIPVAAGNILSE</sequence>
<evidence type="ECO:0000256" key="3">
    <source>
        <dbReference type="ARBA" id="ARBA00015571"/>
    </source>
</evidence>
<feature type="transmembrane region" description="Helical" evidence="7">
    <location>
        <begin position="416"/>
        <end position="436"/>
    </location>
</feature>
<protein>
    <recommendedName>
        <fullName evidence="3">Chloride channel CLIC-like protein 1</fullName>
    </recommendedName>
</protein>
<evidence type="ECO:0000313" key="9">
    <source>
        <dbReference type="EMBL" id="GIY98693.1"/>
    </source>
</evidence>
<feature type="chain" id="PRO_5043831418" description="Chloride channel CLIC-like protein 1" evidence="8">
    <location>
        <begin position="23"/>
        <end position="635"/>
    </location>
</feature>
<dbReference type="InterPro" id="IPR009231">
    <property type="entry name" value="Chloride_chnl_CLIC-like"/>
</dbReference>
<feature type="transmembrane region" description="Helical" evidence="7">
    <location>
        <begin position="300"/>
        <end position="318"/>
    </location>
</feature>
<evidence type="ECO:0000256" key="4">
    <source>
        <dbReference type="ARBA" id="ARBA00022692"/>
    </source>
</evidence>
<keyword evidence="10" id="KW-1185">Reference proteome</keyword>
<comment type="subcellular location">
    <subcellularLocation>
        <location evidence="1">Membrane</location>
        <topology evidence="1">Multi-pass membrane protein</topology>
    </subcellularLocation>
</comment>
<keyword evidence="4 7" id="KW-0812">Transmembrane</keyword>
<gene>
    <name evidence="9" type="primary">AVEN_258737_1</name>
    <name evidence="9" type="ORF">CEXT_594041</name>
</gene>
<evidence type="ECO:0000313" key="10">
    <source>
        <dbReference type="Proteomes" id="UP001054945"/>
    </source>
</evidence>
<name>A0AAV4XWJ9_CAEEX</name>
<keyword evidence="6 7" id="KW-0472">Membrane</keyword>
<dbReference type="AlphaFoldDB" id="A0AAV4XWJ9"/>
<accession>A0AAV4XWJ9</accession>
<dbReference type="PANTHER" id="PTHR34093:SF1">
    <property type="entry name" value="CHLORIDE CHANNEL CLIC-LIKE PROTEIN 1"/>
    <property type="match status" value="1"/>
</dbReference>
<comment type="similarity">
    <text evidence="2">Belongs to the chloride channel MCLC family.</text>
</comment>
<proteinExistence type="inferred from homology"/>
<reference evidence="9 10" key="1">
    <citation type="submission" date="2021-06" db="EMBL/GenBank/DDBJ databases">
        <title>Caerostris extrusa draft genome.</title>
        <authorList>
            <person name="Kono N."/>
            <person name="Arakawa K."/>
        </authorList>
    </citation>
    <scope>NUCLEOTIDE SEQUENCE [LARGE SCALE GENOMIC DNA]</scope>
</reference>
<feature type="signal peptide" evidence="8">
    <location>
        <begin position="1"/>
        <end position="22"/>
    </location>
</feature>
<evidence type="ECO:0000256" key="1">
    <source>
        <dbReference type="ARBA" id="ARBA00004141"/>
    </source>
</evidence>
<dbReference type="PANTHER" id="PTHR34093">
    <property type="entry name" value="CHLORIDE CHANNEL CLIC-LIKE PROTEIN 1"/>
    <property type="match status" value="1"/>
</dbReference>
<evidence type="ECO:0000256" key="2">
    <source>
        <dbReference type="ARBA" id="ARBA00005944"/>
    </source>
</evidence>
<organism evidence="9 10">
    <name type="scientific">Caerostris extrusa</name>
    <name type="common">Bark spider</name>
    <name type="synonym">Caerostris bankana</name>
    <dbReference type="NCBI Taxonomy" id="172846"/>
    <lineage>
        <taxon>Eukaryota</taxon>
        <taxon>Metazoa</taxon>
        <taxon>Ecdysozoa</taxon>
        <taxon>Arthropoda</taxon>
        <taxon>Chelicerata</taxon>
        <taxon>Arachnida</taxon>
        <taxon>Araneae</taxon>
        <taxon>Araneomorphae</taxon>
        <taxon>Entelegynae</taxon>
        <taxon>Araneoidea</taxon>
        <taxon>Araneidae</taxon>
        <taxon>Caerostris</taxon>
    </lineage>
</organism>
<dbReference type="GO" id="GO:0005783">
    <property type="term" value="C:endoplasmic reticulum"/>
    <property type="evidence" value="ECO:0007669"/>
    <property type="project" value="TreeGrafter"/>
</dbReference>
<dbReference type="GO" id="GO:0016020">
    <property type="term" value="C:membrane"/>
    <property type="evidence" value="ECO:0007669"/>
    <property type="project" value="UniProtKB-SubCell"/>
</dbReference>
<evidence type="ECO:0000256" key="5">
    <source>
        <dbReference type="ARBA" id="ARBA00022989"/>
    </source>
</evidence>
<comment type="caution">
    <text evidence="9">The sequence shown here is derived from an EMBL/GenBank/DDBJ whole genome shotgun (WGS) entry which is preliminary data.</text>
</comment>